<dbReference type="Gene3D" id="1.20.1600.10">
    <property type="entry name" value="Outer membrane efflux proteins (OEP)"/>
    <property type="match status" value="1"/>
</dbReference>
<sequence>MISRSPFILHSLRLLLPVLTKNAFLVPLLYRHLARTLIVAVCLPLPAVHADTLSLDNVIKLVVERDLEIGQSMDRESMLRDTARVSAALPPPTLKLSAANFPLDTFAIDQEPMTQLQISLSQMFPPGDSRHWQSTAQQHLAQAAVIQSELRRALLRQQLQTAWSEGWMAQASVAALQSNRTVFEQALDITRANYGAGLRQARQREVLSARAALTRVDERIERFSMLVDNSRELFGEWLSAAEIERLDFTQYNSDPMSSSVTFDPSTHPSFVLADAERKAAEAEQRLATELGKGSRGLSVSYGYREDPSNDVERADFLSLGFTMDLASLRGGANTARRSAATAKVDQADKKAELIRDRLSRDYRQLQAQAIRLEARQTLLRDELLPEYHQQAEATRRAFASGEAGFVEVQLVLIDRLNAELETLALDAELMKTKSAIEYVSSATPASGERS</sequence>
<evidence type="ECO:0000256" key="4">
    <source>
        <dbReference type="ARBA" id="ARBA00023136"/>
    </source>
</evidence>
<keyword evidence="3" id="KW-0812">Transmembrane</keyword>
<dbReference type="SUPFAM" id="SSF56954">
    <property type="entry name" value="Outer membrane efflux proteins (OEP)"/>
    <property type="match status" value="1"/>
</dbReference>
<keyword evidence="5" id="KW-0998">Cell outer membrane</keyword>
<keyword evidence="8" id="KW-1185">Reference proteome</keyword>
<dbReference type="GO" id="GO:0015288">
    <property type="term" value="F:porin activity"/>
    <property type="evidence" value="ECO:0007669"/>
    <property type="project" value="TreeGrafter"/>
</dbReference>
<dbReference type="InterPro" id="IPR051906">
    <property type="entry name" value="TolC-like"/>
</dbReference>
<dbReference type="GO" id="GO:0009279">
    <property type="term" value="C:cell outer membrane"/>
    <property type="evidence" value="ECO:0007669"/>
    <property type="project" value="UniProtKB-SubCell"/>
</dbReference>
<gene>
    <name evidence="7" type="ORF">IMCC3135_16430</name>
</gene>
<protein>
    <recommendedName>
        <fullName evidence="9">Cobalt-zinc-cadmium resistance protein CzcC</fullName>
    </recommendedName>
</protein>
<dbReference type="Proteomes" id="UP000250079">
    <property type="component" value="Chromosome"/>
</dbReference>
<evidence type="ECO:0000313" key="8">
    <source>
        <dbReference type="Proteomes" id="UP000250079"/>
    </source>
</evidence>
<dbReference type="AlphaFoldDB" id="A0A2Z2NUG3"/>
<evidence type="ECO:0000256" key="1">
    <source>
        <dbReference type="ARBA" id="ARBA00004442"/>
    </source>
</evidence>
<reference evidence="7 8" key="1">
    <citation type="submission" date="2016-12" db="EMBL/GenBank/DDBJ databases">
        <authorList>
            <person name="Song W.-J."/>
            <person name="Kurnit D.M."/>
        </authorList>
    </citation>
    <scope>NUCLEOTIDE SEQUENCE [LARGE SCALE GENOMIC DNA]</scope>
    <source>
        <strain evidence="7 8">IMCC3135</strain>
    </source>
</reference>
<keyword evidence="4" id="KW-0472">Membrane</keyword>
<feature type="coiled-coil region" evidence="6">
    <location>
        <begin position="355"/>
        <end position="382"/>
    </location>
</feature>
<evidence type="ECO:0000256" key="3">
    <source>
        <dbReference type="ARBA" id="ARBA00022692"/>
    </source>
</evidence>
<keyword evidence="2" id="KW-1134">Transmembrane beta strand</keyword>
<accession>A0A2Z2NUG3</accession>
<dbReference type="PANTHER" id="PTHR30026">
    <property type="entry name" value="OUTER MEMBRANE PROTEIN TOLC"/>
    <property type="match status" value="1"/>
</dbReference>
<proteinExistence type="predicted"/>
<dbReference type="EMBL" id="CP018632">
    <property type="protein sequence ID" value="ASJ73368.1"/>
    <property type="molecule type" value="Genomic_DNA"/>
</dbReference>
<organism evidence="7 8">
    <name type="scientific">Granulosicoccus antarcticus IMCC3135</name>
    <dbReference type="NCBI Taxonomy" id="1192854"/>
    <lineage>
        <taxon>Bacteria</taxon>
        <taxon>Pseudomonadati</taxon>
        <taxon>Pseudomonadota</taxon>
        <taxon>Gammaproteobacteria</taxon>
        <taxon>Chromatiales</taxon>
        <taxon>Granulosicoccaceae</taxon>
        <taxon>Granulosicoccus</taxon>
    </lineage>
</organism>
<comment type="subcellular location">
    <subcellularLocation>
        <location evidence="1">Cell outer membrane</location>
    </subcellularLocation>
</comment>
<keyword evidence="6" id="KW-0175">Coiled coil</keyword>
<evidence type="ECO:0000256" key="5">
    <source>
        <dbReference type="ARBA" id="ARBA00023237"/>
    </source>
</evidence>
<evidence type="ECO:0000313" key="7">
    <source>
        <dbReference type="EMBL" id="ASJ73368.1"/>
    </source>
</evidence>
<dbReference type="GO" id="GO:1990281">
    <property type="term" value="C:efflux pump complex"/>
    <property type="evidence" value="ECO:0007669"/>
    <property type="project" value="TreeGrafter"/>
</dbReference>
<evidence type="ECO:0008006" key="9">
    <source>
        <dbReference type="Google" id="ProtNLM"/>
    </source>
</evidence>
<dbReference type="GO" id="GO:0015562">
    <property type="term" value="F:efflux transmembrane transporter activity"/>
    <property type="evidence" value="ECO:0007669"/>
    <property type="project" value="InterPro"/>
</dbReference>
<evidence type="ECO:0000256" key="2">
    <source>
        <dbReference type="ARBA" id="ARBA00022452"/>
    </source>
</evidence>
<dbReference type="PANTHER" id="PTHR30026:SF20">
    <property type="entry name" value="OUTER MEMBRANE PROTEIN TOLC"/>
    <property type="match status" value="1"/>
</dbReference>
<dbReference type="KEGG" id="gai:IMCC3135_16430"/>
<name>A0A2Z2NUG3_9GAMM</name>
<evidence type="ECO:0000256" key="6">
    <source>
        <dbReference type="SAM" id="Coils"/>
    </source>
</evidence>